<comment type="caution">
    <text evidence="1">The sequence shown here is derived from an EMBL/GenBank/DDBJ whole genome shotgun (WGS) entry which is preliminary data.</text>
</comment>
<keyword evidence="2" id="KW-1185">Reference proteome</keyword>
<sequence length="306" mass="35233">MGLLGLQPSKIAGVFHLRYSQDRPLKARQIVLYFKGKTHVKFEEGNEQHKLKQQFLNQSKIVWSSQSEGIFEDLTTLDIPFEFNIPNNSPSTVTSMEKSDIGLITYTLQAKIFRVSNLLLLNHAKIVKCRLDVKRWVALPSPDYYATPFSYEFPKFKCQLLLDQSVFGINSVILLPVKFILFDMRVCVEKITVRIKEYHLLKMAMELDNPKSKVVKKSVLEIVIGGDKVLPVNNSNNEFMVNIEFNLREAHGKIQCNCETPLINIWHMLKIKINMKNADVGHLYMEKEVKVYNILQNDLLIGSSED</sequence>
<organism evidence="1 2">
    <name type="scientific">Acaulospora colombiana</name>
    <dbReference type="NCBI Taxonomy" id="27376"/>
    <lineage>
        <taxon>Eukaryota</taxon>
        <taxon>Fungi</taxon>
        <taxon>Fungi incertae sedis</taxon>
        <taxon>Mucoromycota</taxon>
        <taxon>Glomeromycotina</taxon>
        <taxon>Glomeromycetes</taxon>
        <taxon>Diversisporales</taxon>
        <taxon>Acaulosporaceae</taxon>
        <taxon>Acaulospora</taxon>
    </lineage>
</organism>
<evidence type="ECO:0000313" key="1">
    <source>
        <dbReference type="EMBL" id="CAG8693874.1"/>
    </source>
</evidence>
<dbReference type="EMBL" id="CAJVPT010030275">
    <property type="protein sequence ID" value="CAG8693874.1"/>
    <property type="molecule type" value="Genomic_DNA"/>
</dbReference>
<proteinExistence type="predicted"/>
<accession>A0ACA9P719</accession>
<name>A0ACA9P719_9GLOM</name>
<gene>
    <name evidence="1" type="ORF">ACOLOM_LOCUS9949</name>
</gene>
<evidence type="ECO:0000313" key="2">
    <source>
        <dbReference type="Proteomes" id="UP000789525"/>
    </source>
</evidence>
<dbReference type="Proteomes" id="UP000789525">
    <property type="component" value="Unassembled WGS sequence"/>
</dbReference>
<protein>
    <submittedName>
        <fullName evidence="1">17582_t:CDS:1</fullName>
    </submittedName>
</protein>
<reference evidence="1" key="1">
    <citation type="submission" date="2021-06" db="EMBL/GenBank/DDBJ databases">
        <authorList>
            <person name="Kallberg Y."/>
            <person name="Tangrot J."/>
            <person name="Rosling A."/>
        </authorList>
    </citation>
    <scope>NUCLEOTIDE SEQUENCE</scope>
    <source>
        <strain evidence="1">CL356</strain>
    </source>
</reference>